<keyword evidence="2 7" id="KW-0479">Metal-binding</keyword>
<dbReference type="EMBL" id="JBEWTB010000002">
    <property type="protein sequence ID" value="MET4757690.1"/>
    <property type="molecule type" value="Genomic_DNA"/>
</dbReference>
<feature type="binding site" evidence="7">
    <location>
        <position position="381"/>
    </location>
    <ligand>
        <name>Mn(2+)</name>
        <dbReference type="ChEBI" id="CHEBI:29035"/>
        <label>1</label>
    </ligand>
</feature>
<feature type="binding site" evidence="7">
    <location>
        <position position="417"/>
    </location>
    <ligand>
        <name>Mn(2+)</name>
        <dbReference type="ChEBI" id="CHEBI:29035"/>
        <label>1</label>
    </ligand>
</feature>
<dbReference type="Proteomes" id="UP001549366">
    <property type="component" value="Unassembled WGS sequence"/>
</dbReference>
<gene>
    <name evidence="7" type="primary">pepQ</name>
    <name evidence="10" type="ORF">V5J35_002882</name>
</gene>
<comment type="function">
    <text evidence="7">Splits dipeptides with a prolyl residue in the C-terminal position.</text>
</comment>
<evidence type="ECO:0000259" key="9">
    <source>
        <dbReference type="Pfam" id="PF21216"/>
    </source>
</evidence>
<feature type="binding site" evidence="7">
    <location>
        <position position="256"/>
    </location>
    <ligand>
        <name>Mn(2+)</name>
        <dbReference type="ChEBI" id="CHEBI:29035"/>
        <label>1</label>
    </ligand>
</feature>
<keyword evidence="11" id="KW-1185">Reference proteome</keyword>
<keyword evidence="1 7" id="KW-0645">Protease</keyword>
<dbReference type="Pfam" id="PF00557">
    <property type="entry name" value="Peptidase_M24"/>
    <property type="match status" value="1"/>
</dbReference>
<evidence type="ECO:0000256" key="2">
    <source>
        <dbReference type="ARBA" id="ARBA00022723"/>
    </source>
</evidence>
<accession>A0ABV2SIX0</accession>
<dbReference type="Gene3D" id="3.40.350.10">
    <property type="entry name" value="Creatinase/prolidase N-terminal domain"/>
    <property type="match status" value="1"/>
</dbReference>
<dbReference type="InterPro" id="IPR052433">
    <property type="entry name" value="X-Pro_dipept-like"/>
</dbReference>
<evidence type="ECO:0000256" key="6">
    <source>
        <dbReference type="ARBA" id="ARBA00023211"/>
    </source>
</evidence>
<dbReference type="EC" id="3.4.13.9" evidence="7"/>
<dbReference type="InterPro" id="IPR022846">
    <property type="entry name" value="X_Pro_dipept"/>
</dbReference>
<dbReference type="PANTHER" id="PTHR43226">
    <property type="entry name" value="XAA-PRO AMINOPEPTIDASE 3"/>
    <property type="match status" value="1"/>
</dbReference>
<proteinExistence type="inferred from homology"/>
<dbReference type="InterPro" id="IPR048819">
    <property type="entry name" value="PepQ_N"/>
</dbReference>
<reference evidence="10 11" key="1">
    <citation type="submission" date="2024-06" db="EMBL/GenBank/DDBJ databases">
        <title>Genomic Encyclopedia of Type Strains, Phase V (KMG-V): Genome sequencing to study the core and pangenomes of soil and plant-associated prokaryotes.</title>
        <authorList>
            <person name="Whitman W."/>
        </authorList>
    </citation>
    <scope>NUCLEOTIDE SEQUENCE [LARGE SCALE GENOMIC DNA]</scope>
    <source>
        <strain evidence="10 11">NE40</strain>
    </source>
</reference>
<name>A0ABV2SIX0_9GAMM</name>
<evidence type="ECO:0000259" key="8">
    <source>
        <dbReference type="Pfam" id="PF00557"/>
    </source>
</evidence>
<keyword evidence="5 7" id="KW-0482">Metalloprotease</keyword>
<keyword evidence="4 7" id="KW-0224">Dipeptidase</keyword>
<comment type="caution">
    <text evidence="10">The sequence shown here is derived from an EMBL/GenBank/DDBJ whole genome shotgun (WGS) entry which is preliminary data.</text>
</comment>
<evidence type="ECO:0000313" key="10">
    <source>
        <dbReference type="EMBL" id="MET4757690.1"/>
    </source>
</evidence>
<evidence type="ECO:0000256" key="7">
    <source>
        <dbReference type="HAMAP-Rule" id="MF_01279"/>
    </source>
</evidence>
<dbReference type="Pfam" id="PF21216">
    <property type="entry name" value="PepQ_N"/>
    <property type="match status" value="1"/>
</dbReference>
<protein>
    <recommendedName>
        <fullName evidence="7">Xaa-Pro dipeptidase</fullName>
        <shortName evidence="7">X-Pro dipeptidase</shortName>
        <ecNumber evidence="7">3.4.13.9</ecNumber>
    </recommendedName>
    <alternativeName>
        <fullName evidence="7">Imidodipeptidase</fullName>
    </alternativeName>
    <alternativeName>
        <fullName evidence="7">Proline dipeptidase</fullName>
        <shortName evidence="7">Prolidase</shortName>
    </alternativeName>
</protein>
<comment type="cofactor">
    <cofactor evidence="7">
        <name>Mn(2+)</name>
        <dbReference type="ChEBI" id="CHEBI:29035"/>
    </cofactor>
    <text evidence="7">Binds 2 manganese ions per subunit.</text>
</comment>
<comment type="similarity">
    <text evidence="7">Belongs to the peptidase M24B family. Bacterial-type prolidase subfamily.</text>
</comment>
<comment type="catalytic activity">
    <reaction evidence="7">
        <text>Xaa-L-Pro dipeptide + H2O = an L-alpha-amino acid + L-proline</text>
        <dbReference type="Rhea" id="RHEA:76407"/>
        <dbReference type="ChEBI" id="CHEBI:15377"/>
        <dbReference type="ChEBI" id="CHEBI:59869"/>
        <dbReference type="ChEBI" id="CHEBI:60039"/>
        <dbReference type="ChEBI" id="CHEBI:195196"/>
        <dbReference type="EC" id="3.4.13.9"/>
    </reaction>
</comment>
<keyword evidence="3 7" id="KW-0378">Hydrolase</keyword>
<evidence type="ECO:0000256" key="3">
    <source>
        <dbReference type="ARBA" id="ARBA00022801"/>
    </source>
</evidence>
<feature type="binding site" evidence="7">
    <location>
        <position position="256"/>
    </location>
    <ligand>
        <name>Mn(2+)</name>
        <dbReference type="ChEBI" id="CHEBI:29035"/>
        <label>2</label>
    </ligand>
</feature>
<dbReference type="GO" id="GO:0102009">
    <property type="term" value="F:proline dipeptidase activity"/>
    <property type="evidence" value="ECO:0007669"/>
    <property type="project" value="UniProtKB-EC"/>
</dbReference>
<organism evidence="10 11">
    <name type="scientific">Endozoicomonas lisbonensis</name>
    <dbReference type="NCBI Taxonomy" id="3120522"/>
    <lineage>
        <taxon>Bacteria</taxon>
        <taxon>Pseudomonadati</taxon>
        <taxon>Pseudomonadota</taxon>
        <taxon>Gammaproteobacteria</taxon>
        <taxon>Oceanospirillales</taxon>
        <taxon>Endozoicomonadaceae</taxon>
        <taxon>Endozoicomonas</taxon>
    </lineage>
</organism>
<evidence type="ECO:0000256" key="5">
    <source>
        <dbReference type="ARBA" id="ARBA00023049"/>
    </source>
</evidence>
<dbReference type="Gene3D" id="3.90.230.10">
    <property type="entry name" value="Creatinase/methionine aminopeptidase superfamily"/>
    <property type="match status" value="1"/>
</dbReference>
<dbReference type="PANTHER" id="PTHR43226:SF8">
    <property type="entry name" value="XAA-PRO DIPEPTIDASE"/>
    <property type="match status" value="1"/>
</dbReference>
<feature type="binding site" evidence="7">
    <location>
        <position position="245"/>
    </location>
    <ligand>
        <name>Mn(2+)</name>
        <dbReference type="ChEBI" id="CHEBI:29035"/>
        <label>2</label>
    </ligand>
</feature>
<sequence>MSVNWHALYIDHIQQLQTRYAEALEDTGFDAVVIHSGAEKVRYLDNKVYPFWGHTHFRQWVAGVPNTHSLLLIRPGKKPVLGWYQPRDYWHAPAQIPEEYWVDSFDIEVIRTPDQLQNLLPEGELKIAALAEDEALLNSWGVADVNPEALMARLDWFRAYKTPYEVETIREANRIAAKAHCAAEKAFRNGDTELQILLKYLQAADHRECELPFPATVVLNERASTLHCSGYKRVPDEESRSFLIDAGTTYRHYVADITRTYAAKPGIFADLVARMDKELLEIISTLKPGVNYTDVHEDMHRRIASMLSDFGIVRGTAEAIFEKKYTHTFFPHGLGHFIGVNCHDVAGWQLNKEGDSTGQHPVYPFLRLQRVLEPGMMFTVEPGLYFIETLLEEQEGNEDFNWELIDELRPYGGIRIEDNILITEDGYENLTRPAFAEMEG</sequence>
<dbReference type="HAMAP" id="MF_01279">
    <property type="entry name" value="X_Pro_dipeptid"/>
    <property type="match status" value="1"/>
</dbReference>
<feature type="domain" description="Xaa-Pro dipeptidase N-terminal" evidence="9">
    <location>
        <begin position="8"/>
        <end position="156"/>
    </location>
</feature>
<dbReference type="InterPro" id="IPR036005">
    <property type="entry name" value="Creatinase/aminopeptidase-like"/>
</dbReference>
<dbReference type="SUPFAM" id="SSF55920">
    <property type="entry name" value="Creatinase/aminopeptidase"/>
    <property type="match status" value="1"/>
</dbReference>
<feature type="binding site" evidence="7">
    <location>
        <position position="336"/>
    </location>
    <ligand>
        <name>Mn(2+)</name>
        <dbReference type="ChEBI" id="CHEBI:29035"/>
        <label>1</label>
    </ligand>
</feature>
<feature type="domain" description="Peptidase M24" evidence="8">
    <location>
        <begin position="167"/>
        <end position="424"/>
    </location>
</feature>
<evidence type="ECO:0000313" key="11">
    <source>
        <dbReference type="Proteomes" id="UP001549366"/>
    </source>
</evidence>
<dbReference type="NCBIfam" id="NF010133">
    <property type="entry name" value="PRK13607.1"/>
    <property type="match status" value="1"/>
</dbReference>
<dbReference type="InterPro" id="IPR000994">
    <property type="entry name" value="Pept_M24"/>
</dbReference>
<dbReference type="InterPro" id="IPR029149">
    <property type="entry name" value="Creatin/AminoP/Spt16_N"/>
</dbReference>
<evidence type="ECO:0000256" key="4">
    <source>
        <dbReference type="ARBA" id="ARBA00022997"/>
    </source>
</evidence>
<dbReference type="RefSeq" id="WP_354007826.1">
    <property type="nucleotide sequence ID" value="NZ_JBEWTA010000001.1"/>
</dbReference>
<feature type="binding site" evidence="7">
    <location>
        <position position="417"/>
    </location>
    <ligand>
        <name>Mn(2+)</name>
        <dbReference type="ChEBI" id="CHEBI:29035"/>
        <label>2</label>
    </ligand>
</feature>
<evidence type="ECO:0000256" key="1">
    <source>
        <dbReference type="ARBA" id="ARBA00022670"/>
    </source>
</evidence>
<keyword evidence="6 7" id="KW-0464">Manganese</keyword>